<protein>
    <recommendedName>
        <fullName evidence="3">TniQ protein</fullName>
    </recommendedName>
</protein>
<dbReference type="Proteomes" id="UP001501414">
    <property type="component" value="Unassembled WGS sequence"/>
</dbReference>
<accession>A0ABN1YAQ4</accession>
<name>A0ABN1YAQ4_9PSEU</name>
<dbReference type="EMBL" id="BAAAJK010000053">
    <property type="protein sequence ID" value="GAA1401820.1"/>
    <property type="molecule type" value="Genomic_DNA"/>
</dbReference>
<comment type="caution">
    <text evidence="1">The sequence shown here is derived from an EMBL/GenBank/DDBJ whole genome shotgun (WGS) entry which is preliminary data.</text>
</comment>
<keyword evidence="2" id="KW-1185">Reference proteome</keyword>
<organism evidence="1 2">
    <name type="scientific">Pseudonocardia kongjuensis</name>
    <dbReference type="NCBI Taxonomy" id="102227"/>
    <lineage>
        <taxon>Bacteria</taxon>
        <taxon>Bacillati</taxon>
        <taxon>Actinomycetota</taxon>
        <taxon>Actinomycetes</taxon>
        <taxon>Pseudonocardiales</taxon>
        <taxon>Pseudonocardiaceae</taxon>
        <taxon>Pseudonocardia</taxon>
    </lineage>
</organism>
<proteinExistence type="predicted"/>
<evidence type="ECO:0000313" key="1">
    <source>
        <dbReference type="EMBL" id="GAA1401820.1"/>
    </source>
</evidence>
<evidence type="ECO:0008006" key="3">
    <source>
        <dbReference type="Google" id="ProtNLM"/>
    </source>
</evidence>
<sequence length="216" mass="23015">MSDVPPIPAALAHRPTVGGLVQPWLNVALADGGVDFRAQHQSRAAACWTRGLCQVCGNPLRPPAVLLGGPKQLRRLMFDEPPLHPECCLYTSQACPMVSGRTEYYADRPVLSSGHRGKTCATPGCDCGGWVPTPGVAPAQPAADPAHEWFAVWVRGFSPAAMHDSPQHITHGVVRPADVIRVVLVSRPGEGRVWHRLDLAAALADYDAPRPAAGPP</sequence>
<gene>
    <name evidence="1" type="ORF">GCM10009613_60790</name>
</gene>
<evidence type="ECO:0000313" key="2">
    <source>
        <dbReference type="Proteomes" id="UP001501414"/>
    </source>
</evidence>
<dbReference type="RefSeq" id="WP_344029284.1">
    <property type="nucleotide sequence ID" value="NZ_BAAAJK010000053.1"/>
</dbReference>
<reference evidence="1 2" key="1">
    <citation type="journal article" date="2019" name="Int. J. Syst. Evol. Microbiol.">
        <title>The Global Catalogue of Microorganisms (GCM) 10K type strain sequencing project: providing services to taxonomists for standard genome sequencing and annotation.</title>
        <authorList>
            <consortium name="The Broad Institute Genomics Platform"/>
            <consortium name="The Broad Institute Genome Sequencing Center for Infectious Disease"/>
            <person name="Wu L."/>
            <person name="Ma J."/>
        </authorList>
    </citation>
    <scope>NUCLEOTIDE SEQUENCE [LARGE SCALE GENOMIC DNA]</scope>
    <source>
        <strain evidence="1 2">JCM 11896</strain>
    </source>
</reference>